<evidence type="ECO:0000259" key="6">
    <source>
        <dbReference type="Pfam" id="PF02776"/>
    </source>
</evidence>
<dbReference type="InterPro" id="IPR011766">
    <property type="entry name" value="TPP_enzyme_TPP-bd"/>
</dbReference>
<dbReference type="CDD" id="cd00568">
    <property type="entry name" value="TPP_enzymes"/>
    <property type="match status" value="1"/>
</dbReference>
<dbReference type="Proteomes" id="UP000578449">
    <property type="component" value="Unassembled WGS sequence"/>
</dbReference>
<dbReference type="Pfam" id="PF00205">
    <property type="entry name" value="TPP_enzyme_M"/>
    <property type="match status" value="1"/>
</dbReference>
<sequence length="534" mass="55589">MAIARALADQGMTTLFGVVGEGNIHVIAHLVEDHRVRYVKAAREDGAVLMATGYASVTGEVGFATVTHGPGLTNTMTALTQAARSGLPVVVLAGDTDPALPYGRQRIDQAALVAPTGAGFQPIASPATAVDDVARAVGRARAERRPIVLNAPVDLQHGTVAYSPSRVNLPAPQAVAPDADALDRAAGVIAAARRPVILAGRGAALAGAKKSILALAEHIGAPVSTTLRAKDLFRGEPFDLGICGTLSHGPASETILAADCLVVFGAGLNPDTTADGSLVAGKRIVHIDLDPARLGLRTEVTVAVQADAERAAVTLLDRLGELDLRHAGTLCTEELRTRLAEFDPRSEFAPYAGGPIDSRELTLLLDQVFPHDRTYVSDSGRFMLPGFAWLHVPEPSAFIETVDFGSIGLGLATAIGAAVGRPDRPVLLTAGDGGLAMELPELLTAVRYGLDLVLVVYNDSAYGAEVAITDLLGKAHDISRLPGTDFAAIARSMGASGLTVARADDLPLIAEAIEHRRGPVVIDVKTDPRTPIPH</sequence>
<dbReference type="RefSeq" id="WP_185055304.1">
    <property type="nucleotide sequence ID" value="NZ_JACHGN010000023.1"/>
</dbReference>
<keyword evidence="2 3" id="KW-0786">Thiamine pyrophosphate</keyword>
<feature type="domain" description="Thiamine pyrophosphate enzyme TPP-binding" evidence="5">
    <location>
        <begin position="390"/>
        <end position="524"/>
    </location>
</feature>
<proteinExistence type="inferred from homology"/>
<dbReference type="GO" id="GO:0030976">
    <property type="term" value="F:thiamine pyrophosphate binding"/>
    <property type="evidence" value="ECO:0007669"/>
    <property type="project" value="InterPro"/>
</dbReference>
<evidence type="ECO:0000256" key="3">
    <source>
        <dbReference type="RuleBase" id="RU362132"/>
    </source>
</evidence>
<evidence type="ECO:0000259" key="5">
    <source>
        <dbReference type="Pfam" id="PF02775"/>
    </source>
</evidence>
<dbReference type="EMBL" id="JACHGN010000023">
    <property type="protein sequence ID" value="MBB5138433.1"/>
    <property type="molecule type" value="Genomic_DNA"/>
</dbReference>
<dbReference type="GO" id="GO:0005948">
    <property type="term" value="C:acetolactate synthase complex"/>
    <property type="evidence" value="ECO:0007669"/>
    <property type="project" value="TreeGrafter"/>
</dbReference>
<accession>A0A840PKJ3</accession>
<dbReference type="GO" id="GO:0000287">
    <property type="term" value="F:magnesium ion binding"/>
    <property type="evidence" value="ECO:0007669"/>
    <property type="project" value="InterPro"/>
</dbReference>
<evidence type="ECO:0000313" key="7">
    <source>
        <dbReference type="EMBL" id="MBB5138433.1"/>
    </source>
</evidence>
<dbReference type="SUPFAM" id="SSF52518">
    <property type="entry name" value="Thiamin diphosphate-binding fold (THDP-binding)"/>
    <property type="match status" value="2"/>
</dbReference>
<evidence type="ECO:0000256" key="1">
    <source>
        <dbReference type="ARBA" id="ARBA00007812"/>
    </source>
</evidence>
<dbReference type="InterPro" id="IPR012000">
    <property type="entry name" value="Thiamin_PyroP_enz_cen_dom"/>
</dbReference>
<feature type="domain" description="Thiamine pyrophosphate enzyme N-terminal TPP-binding" evidence="6">
    <location>
        <begin position="2"/>
        <end position="97"/>
    </location>
</feature>
<dbReference type="GO" id="GO:0003984">
    <property type="term" value="F:acetolactate synthase activity"/>
    <property type="evidence" value="ECO:0007669"/>
    <property type="project" value="TreeGrafter"/>
</dbReference>
<dbReference type="Pfam" id="PF02775">
    <property type="entry name" value="TPP_enzyme_C"/>
    <property type="match status" value="1"/>
</dbReference>
<dbReference type="Gene3D" id="3.40.50.970">
    <property type="match status" value="2"/>
</dbReference>
<dbReference type="GO" id="GO:0050660">
    <property type="term" value="F:flavin adenine dinucleotide binding"/>
    <property type="evidence" value="ECO:0007669"/>
    <property type="project" value="TreeGrafter"/>
</dbReference>
<dbReference type="InterPro" id="IPR012001">
    <property type="entry name" value="Thiamin_PyroP_enz_TPP-bd_dom"/>
</dbReference>
<reference evidence="7 8" key="1">
    <citation type="submission" date="2020-08" db="EMBL/GenBank/DDBJ databases">
        <title>Genomic Encyclopedia of Type Strains, Phase IV (KMG-IV): sequencing the most valuable type-strain genomes for metagenomic binning, comparative biology and taxonomic classification.</title>
        <authorList>
            <person name="Goeker M."/>
        </authorList>
    </citation>
    <scope>NUCLEOTIDE SEQUENCE [LARGE SCALE GENOMIC DNA]</scope>
    <source>
        <strain evidence="7 8">DSM 45615</strain>
    </source>
</reference>
<evidence type="ECO:0000313" key="8">
    <source>
        <dbReference type="Proteomes" id="UP000578449"/>
    </source>
</evidence>
<keyword evidence="8" id="KW-1185">Reference proteome</keyword>
<comment type="caution">
    <text evidence="7">The sequence shown here is derived from an EMBL/GenBank/DDBJ whole genome shotgun (WGS) entry which is preliminary data.</text>
</comment>
<dbReference type="GO" id="GO:0009099">
    <property type="term" value="P:L-valine biosynthetic process"/>
    <property type="evidence" value="ECO:0007669"/>
    <property type="project" value="TreeGrafter"/>
</dbReference>
<evidence type="ECO:0000256" key="2">
    <source>
        <dbReference type="ARBA" id="ARBA00023052"/>
    </source>
</evidence>
<dbReference type="Gene3D" id="3.40.50.1220">
    <property type="entry name" value="TPP-binding domain"/>
    <property type="match status" value="1"/>
</dbReference>
<feature type="domain" description="Thiamine pyrophosphate enzyme central" evidence="4">
    <location>
        <begin position="182"/>
        <end position="311"/>
    </location>
</feature>
<dbReference type="GO" id="GO:0009097">
    <property type="term" value="P:isoleucine biosynthetic process"/>
    <property type="evidence" value="ECO:0007669"/>
    <property type="project" value="TreeGrafter"/>
</dbReference>
<dbReference type="PANTHER" id="PTHR18968:SF13">
    <property type="entry name" value="ACETOLACTATE SYNTHASE CATALYTIC SUBUNIT, MITOCHONDRIAL"/>
    <property type="match status" value="1"/>
</dbReference>
<gene>
    <name evidence="7" type="ORF">HNP84_008187</name>
</gene>
<dbReference type="InterPro" id="IPR029061">
    <property type="entry name" value="THDP-binding"/>
</dbReference>
<dbReference type="InterPro" id="IPR045229">
    <property type="entry name" value="TPP_enz"/>
</dbReference>
<evidence type="ECO:0000259" key="4">
    <source>
        <dbReference type="Pfam" id="PF00205"/>
    </source>
</evidence>
<dbReference type="InterPro" id="IPR029035">
    <property type="entry name" value="DHS-like_NAD/FAD-binding_dom"/>
</dbReference>
<protein>
    <submittedName>
        <fullName evidence="7">Thiamine pyrophosphate-dependent acetolactate synthase large subunit-like protein</fullName>
    </submittedName>
</protein>
<dbReference type="AlphaFoldDB" id="A0A840PKJ3"/>
<dbReference type="Pfam" id="PF02776">
    <property type="entry name" value="TPP_enzyme_N"/>
    <property type="match status" value="1"/>
</dbReference>
<organism evidence="7 8">
    <name type="scientific">Thermocatellispora tengchongensis</name>
    <dbReference type="NCBI Taxonomy" id="1073253"/>
    <lineage>
        <taxon>Bacteria</taxon>
        <taxon>Bacillati</taxon>
        <taxon>Actinomycetota</taxon>
        <taxon>Actinomycetes</taxon>
        <taxon>Streptosporangiales</taxon>
        <taxon>Streptosporangiaceae</taxon>
        <taxon>Thermocatellispora</taxon>
    </lineage>
</organism>
<dbReference type="CDD" id="cd07035">
    <property type="entry name" value="TPP_PYR_POX_like"/>
    <property type="match status" value="1"/>
</dbReference>
<dbReference type="SUPFAM" id="SSF52467">
    <property type="entry name" value="DHS-like NAD/FAD-binding domain"/>
    <property type="match status" value="1"/>
</dbReference>
<dbReference type="PANTHER" id="PTHR18968">
    <property type="entry name" value="THIAMINE PYROPHOSPHATE ENZYMES"/>
    <property type="match status" value="1"/>
</dbReference>
<comment type="similarity">
    <text evidence="1 3">Belongs to the TPP enzyme family.</text>
</comment>
<name>A0A840PKJ3_9ACTN</name>